<dbReference type="PANTHER" id="PTHR37743">
    <property type="entry name" value="ARM REPEAT SUPERFAMILY PROTEIN"/>
    <property type="match status" value="1"/>
</dbReference>
<comment type="caution">
    <text evidence="1">The sequence shown here is derived from an EMBL/GenBank/DDBJ whole genome shotgun (WGS) entry which is preliminary data.</text>
</comment>
<sequence>MRMNALKVIHQVFTSHPNILTDQPRLSSILADQLLLRLDDSELHIRTHASDLFAHVDPNKIVPKLIKLELHKSERIRSAAHIALKNCLCHQNRTQSSDCWLITMDAIRDIFNVTHSESPAITSPADIIKVVPSSVPSADVNVEQCKQVAQRIFEAIMPSVAEKLSLSACWEIIKGITNKVIASPSDSLLIYMMSQSFGVLLVVRDRFEESTIDEYVKNLIKIVLDGLERDLVVCANELNESNVNVRNDLLFARLGYMLLLKGIPVSSILKLLKSDHELAEHLSNVLLKRMQDQQEFDEIRKISADLYARLPRAQIIVNLLKDSVQQGSFQIAKVYLFSLLNFITYQSSTGDMDPYYNEYLSILMQIIKLPSHQGSQDLIKLQQGSIDCMTLTMNFKYDDTNMFLIKLIQDETPSSFLISLIHVVTKSFDVIKLSNTLLLSEKIVTVFDDLLKKYNHHVLWSAVMQCLLHMVYRIKTAVHPYTKVILRIICDGLSIDSDQVKLASLKLLSGVLVSREDVIMDFESIFEQILRRVEGLSQIDKSETVRS</sequence>
<dbReference type="Proteomes" id="UP001431209">
    <property type="component" value="Unassembled WGS sequence"/>
</dbReference>
<dbReference type="AlphaFoldDB" id="A0AAW2YZD8"/>
<dbReference type="SUPFAM" id="SSF48371">
    <property type="entry name" value="ARM repeat"/>
    <property type="match status" value="1"/>
</dbReference>
<feature type="non-terminal residue" evidence="1">
    <location>
        <position position="547"/>
    </location>
</feature>
<dbReference type="Gene3D" id="1.25.10.10">
    <property type="entry name" value="Leucine-rich Repeat Variant"/>
    <property type="match status" value="1"/>
</dbReference>
<dbReference type="InterPro" id="IPR011989">
    <property type="entry name" value="ARM-like"/>
</dbReference>
<organism evidence="1 2">
    <name type="scientific">Acrasis kona</name>
    <dbReference type="NCBI Taxonomy" id="1008807"/>
    <lineage>
        <taxon>Eukaryota</taxon>
        <taxon>Discoba</taxon>
        <taxon>Heterolobosea</taxon>
        <taxon>Tetramitia</taxon>
        <taxon>Eutetramitia</taxon>
        <taxon>Acrasidae</taxon>
        <taxon>Acrasis</taxon>
    </lineage>
</organism>
<dbReference type="EMBL" id="JAOPGA020000896">
    <property type="protein sequence ID" value="KAL0482823.1"/>
    <property type="molecule type" value="Genomic_DNA"/>
</dbReference>
<keyword evidence="2" id="KW-1185">Reference proteome</keyword>
<dbReference type="PANTHER" id="PTHR37743:SF1">
    <property type="entry name" value="ARM REPEAT SUPERFAMILY PROTEIN"/>
    <property type="match status" value="1"/>
</dbReference>
<evidence type="ECO:0000313" key="2">
    <source>
        <dbReference type="Proteomes" id="UP001431209"/>
    </source>
</evidence>
<dbReference type="InterPro" id="IPR016024">
    <property type="entry name" value="ARM-type_fold"/>
</dbReference>
<evidence type="ECO:0000313" key="1">
    <source>
        <dbReference type="EMBL" id="KAL0482823.1"/>
    </source>
</evidence>
<accession>A0AAW2YZD8</accession>
<reference evidence="1 2" key="1">
    <citation type="submission" date="2024-03" db="EMBL/GenBank/DDBJ databases">
        <title>The Acrasis kona genome and developmental transcriptomes reveal deep origins of eukaryotic multicellular pathways.</title>
        <authorList>
            <person name="Sheikh S."/>
            <person name="Fu C.-J."/>
            <person name="Brown M.W."/>
            <person name="Baldauf S.L."/>
        </authorList>
    </citation>
    <scope>NUCLEOTIDE SEQUENCE [LARGE SCALE GENOMIC DNA]</scope>
    <source>
        <strain evidence="1 2">ATCC MYA-3509</strain>
    </source>
</reference>
<protein>
    <submittedName>
        <fullName evidence="1">Uncharacterized protein</fullName>
    </submittedName>
</protein>
<gene>
    <name evidence="1" type="ORF">AKO1_014220</name>
</gene>
<proteinExistence type="predicted"/>
<name>A0AAW2YZD8_9EUKA</name>